<accession>A0A4Y6PWZ5</accession>
<evidence type="ECO:0000313" key="9">
    <source>
        <dbReference type="Proteomes" id="UP000315995"/>
    </source>
</evidence>
<proteinExistence type="inferred from homology"/>
<keyword evidence="2 5" id="KW-0028">Amino-acid biosynthesis</keyword>
<evidence type="ECO:0000259" key="7">
    <source>
        <dbReference type="SMART" id="SM00859"/>
    </source>
</evidence>
<dbReference type="GO" id="GO:0006526">
    <property type="term" value="P:L-arginine biosynthetic process"/>
    <property type="evidence" value="ECO:0007669"/>
    <property type="project" value="UniProtKB-UniRule"/>
</dbReference>
<dbReference type="CDD" id="cd24149">
    <property type="entry name" value="AGPR_N_ARG5_6_like"/>
    <property type="match status" value="1"/>
</dbReference>
<name>A0A4Y6PWZ5_PERCE</name>
<dbReference type="Pfam" id="PF01118">
    <property type="entry name" value="Semialdhyde_dh"/>
    <property type="match status" value="1"/>
</dbReference>
<reference evidence="8 9" key="1">
    <citation type="submission" date="2019-06" db="EMBL/GenBank/DDBJ databases">
        <title>Persicimonas caeni gen. nov., sp. nov., a predatory bacterium isolated from solar saltern.</title>
        <authorList>
            <person name="Wang S."/>
        </authorList>
    </citation>
    <scope>NUCLEOTIDE SEQUENCE [LARGE SCALE GENOMIC DNA]</scope>
    <source>
        <strain evidence="8 9">YN101</strain>
    </source>
</reference>
<dbReference type="SMART" id="SM00859">
    <property type="entry name" value="Semialdhyde_dh"/>
    <property type="match status" value="1"/>
</dbReference>
<dbReference type="SUPFAM" id="SSF51735">
    <property type="entry name" value="NAD(P)-binding Rossmann-fold domains"/>
    <property type="match status" value="1"/>
</dbReference>
<feature type="domain" description="Semialdehyde dehydrogenase NAD-binding" evidence="7">
    <location>
        <begin position="5"/>
        <end position="126"/>
    </location>
</feature>
<gene>
    <name evidence="5" type="primary">argC</name>
    <name evidence="8" type="ORF">FIV42_19445</name>
</gene>
<evidence type="ECO:0000256" key="6">
    <source>
        <dbReference type="PROSITE-ProRule" id="PRU10010"/>
    </source>
</evidence>
<dbReference type="Gene3D" id="3.40.50.720">
    <property type="entry name" value="NAD(P)-binding Rossmann-like Domain"/>
    <property type="match status" value="1"/>
</dbReference>
<dbReference type="Gene3D" id="3.30.360.10">
    <property type="entry name" value="Dihydrodipicolinate Reductase, domain 2"/>
    <property type="match status" value="1"/>
</dbReference>
<dbReference type="InterPro" id="IPR058924">
    <property type="entry name" value="AGPR_dimerisation_dom"/>
</dbReference>
<dbReference type="Pfam" id="PF22698">
    <property type="entry name" value="Semialdhyde_dhC_1"/>
    <property type="match status" value="1"/>
</dbReference>
<dbReference type="HAMAP" id="MF_00150">
    <property type="entry name" value="ArgC_type1"/>
    <property type="match status" value="1"/>
</dbReference>
<keyword evidence="3 5" id="KW-0521">NADP</keyword>
<dbReference type="AlphaFoldDB" id="A0A4Y6PWZ5"/>
<protein>
    <recommendedName>
        <fullName evidence="5">N-acetyl-gamma-glutamyl-phosphate reductase</fullName>
        <shortName evidence="5">AGPR</shortName>
        <ecNumber evidence="5">1.2.1.38</ecNumber>
    </recommendedName>
    <alternativeName>
        <fullName evidence="5">N-acetyl-glutamate semialdehyde dehydrogenase</fullName>
        <shortName evidence="5">NAGSA dehydrogenase</shortName>
    </alternativeName>
</protein>
<dbReference type="EC" id="1.2.1.38" evidence="5"/>
<dbReference type="InterPro" id="IPR000706">
    <property type="entry name" value="AGPR_type-1"/>
</dbReference>
<dbReference type="OrthoDB" id="9801289at2"/>
<dbReference type="GO" id="GO:0051287">
    <property type="term" value="F:NAD binding"/>
    <property type="evidence" value="ECO:0007669"/>
    <property type="project" value="InterPro"/>
</dbReference>
<dbReference type="InterPro" id="IPR023013">
    <property type="entry name" value="AGPR_AS"/>
</dbReference>
<comment type="function">
    <text evidence="5">Catalyzes the NADPH-dependent reduction of N-acetyl-5-glutamyl phosphate to yield N-acetyl-L-glutamate 5-semialdehyde.</text>
</comment>
<feature type="active site" evidence="5 6">
    <location>
        <position position="134"/>
    </location>
</feature>
<dbReference type="RefSeq" id="WP_141199302.1">
    <property type="nucleotide sequence ID" value="NZ_CP041186.1"/>
</dbReference>
<evidence type="ECO:0000256" key="1">
    <source>
        <dbReference type="ARBA" id="ARBA00022571"/>
    </source>
</evidence>
<dbReference type="InterPro" id="IPR000534">
    <property type="entry name" value="Semialdehyde_DH_NAD-bd"/>
</dbReference>
<dbReference type="PANTHER" id="PTHR32338:SF10">
    <property type="entry name" value="N-ACETYL-GAMMA-GLUTAMYL-PHOSPHATE REDUCTASE, CHLOROPLASTIC-RELATED"/>
    <property type="match status" value="1"/>
</dbReference>
<sequence>MTTKTIGIVGARGYTGAELITLLTAHSGFELTYVSSRELAGERLADHVDAYDGELRFEELSPDDVAEYAADVCVLALPNGISGAFIDAIERECPDTVILDLSSDHRFDDTWTYGQTERFREQLKGATRISNPGCYATGMQLGLAPVVDLAIAPPQAFGVSGYSGAGTKPSPKNDLEVLSDNLMPYSLTGHTHEKEVSRHLGSQIYFTPHVAPFFRGITLTLSVQLGRPKSAEQIRALFDEAYADEPLVELVDDIPLVKDNAGEHAVRIGGISVDDNGEHLVVVVTLDNLLKGAATQALQNINLACGFGELEGIR</sequence>
<dbReference type="EMBL" id="CP041186">
    <property type="protein sequence ID" value="QDG52841.1"/>
    <property type="molecule type" value="Genomic_DNA"/>
</dbReference>
<accession>A0A5B8YC54</accession>
<dbReference type="PROSITE" id="PS01224">
    <property type="entry name" value="ARGC"/>
    <property type="match status" value="1"/>
</dbReference>
<keyword evidence="9" id="KW-1185">Reference proteome</keyword>
<dbReference type="PANTHER" id="PTHR32338">
    <property type="entry name" value="N-ACETYL-GAMMA-GLUTAMYL-PHOSPHATE REDUCTASE, CHLOROPLASTIC-RELATED-RELATED"/>
    <property type="match status" value="1"/>
</dbReference>
<dbReference type="UniPathway" id="UPA00068">
    <property type="reaction ID" value="UER00108"/>
</dbReference>
<evidence type="ECO:0000256" key="4">
    <source>
        <dbReference type="ARBA" id="ARBA00023002"/>
    </source>
</evidence>
<organism evidence="8 9">
    <name type="scientific">Persicimonas caeni</name>
    <dbReference type="NCBI Taxonomy" id="2292766"/>
    <lineage>
        <taxon>Bacteria</taxon>
        <taxon>Deltaproteobacteria</taxon>
        <taxon>Bradymonadales</taxon>
        <taxon>Bradymonadaceae</taxon>
        <taxon>Persicimonas</taxon>
    </lineage>
</organism>
<dbReference type="CDD" id="cd23936">
    <property type="entry name" value="AGPR_C_ARG5_6_like"/>
    <property type="match status" value="1"/>
</dbReference>
<dbReference type="NCBIfam" id="TIGR01850">
    <property type="entry name" value="argC"/>
    <property type="match status" value="1"/>
</dbReference>
<comment type="catalytic activity">
    <reaction evidence="5">
        <text>N-acetyl-L-glutamate 5-semialdehyde + phosphate + NADP(+) = N-acetyl-L-glutamyl 5-phosphate + NADPH + H(+)</text>
        <dbReference type="Rhea" id="RHEA:21588"/>
        <dbReference type="ChEBI" id="CHEBI:15378"/>
        <dbReference type="ChEBI" id="CHEBI:29123"/>
        <dbReference type="ChEBI" id="CHEBI:43474"/>
        <dbReference type="ChEBI" id="CHEBI:57783"/>
        <dbReference type="ChEBI" id="CHEBI:57936"/>
        <dbReference type="ChEBI" id="CHEBI:58349"/>
        <dbReference type="EC" id="1.2.1.38"/>
    </reaction>
</comment>
<dbReference type="GO" id="GO:0070401">
    <property type="term" value="F:NADP+ binding"/>
    <property type="evidence" value="ECO:0007669"/>
    <property type="project" value="InterPro"/>
</dbReference>
<evidence type="ECO:0000256" key="2">
    <source>
        <dbReference type="ARBA" id="ARBA00022605"/>
    </source>
</evidence>
<evidence type="ECO:0000256" key="3">
    <source>
        <dbReference type="ARBA" id="ARBA00022857"/>
    </source>
</evidence>
<dbReference type="GO" id="GO:0003942">
    <property type="term" value="F:N-acetyl-gamma-glutamyl-phosphate reductase activity"/>
    <property type="evidence" value="ECO:0007669"/>
    <property type="project" value="UniProtKB-UniRule"/>
</dbReference>
<dbReference type="InterPro" id="IPR036291">
    <property type="entry name" value="NAD(P)-bd_dom_sf"/>
</dbReference>
<evidence type="ECO:0000313" key="8">
    <source>
        <dbReference type="EMBL" id="QDG52841.1"/>
    </source>
</evidence>
<keyword evidence="4 5" id="KW-0560">Oxidoreductase</keyword>
<comment type="pathway">
    <text evidence="5">Amino-acid biosynthesis; L-arginine biosynthesis; N(2)-acetyl-L-ornithine from L-glutamate: step 3/4.</text>
</comment>
<dbReference type="SUPFAM" id="SSF55347">
    <property type="entry name" value="Glyceraldehyde-3-phosphate dehydrogenase-like, C-terminal domain"/>
    <property type="match status" value="1"/>
</dbReference>
<dbReference type="Proteomes" id="UP000315995">
    <property type="component" value="Chromosome"/>
</dbReference>
<keyword evidence="1 5" id="KW-0055">Arginine biosynthesis</keyword>
<comment type="subcellular location">
    <subcellularLocation>
        <location evidence="5">Cytoplasm</location>
    </subcellularLocation>
</comment>
<keyword evidence="5" id="KW-0963">Cytoplasm</keyword>
<dbReference type="InterPro" id="IPR050085">
    <property type="entry name" value="AGPR"/>
</dbReference>
<comment type="similarity">
    <text evidence="5">Belongs to the NAGSA dehydrogenase family. Type 1 subfamily.</text>
</comment>
<dbReference type="GO" id="GO:0005737">
    <property type="term" value="C:cytoplasm"/>
    <property type="evidence" value="ECO:0007669"/>
    <property type="project" value="UniProtKB-SubCell"/>
</dbReference>
<evidence type="ECO:0000256" key="5">
    <source>
        <dbReference type="HAMAP-Rule" id="MF_00150"/>
    </source>
</evidence>